<dbReference type="RefSeq" id="WP_036950396.1">
    <property type="nucleotide sequence ID" value="NZ_BAABIH010000027.1"/>
</dbReference>
<reference evidence="1 2" key="1">
    <citation type="submission" date="2019-10" db="EMBL/GenBank/DDBJ databases">
        <title>Genome sequence of Luteimicrobium xylanilyticum HY-24.</title>
        <authorList>
            <person name="Kim D.Y."/>
            <person name="Park H.-Y."/>
        </authorList>
    </citation>
    <scope>NUCLEOTIDE SEQUENCE [LARGE SCALE GENOMIC DNA]</scope>
    <source>
        <strain evidence="1 2">HY-24</strain>
    </source>
</reference>
<dbReference type="KEGG" id="lxl:KDY119_01666"/>
<proteinExistence type="predicted"/>
<evidence type="ECO:0000313" key="1">
    <source>
        <dbReference type="EMBL" id="QFU98157.1"/>
    </source>
</evidence>
<dbReference type="OrthoDB" id="5493262at2"/>
<dbReference type="AlphaFoldDB" id="A0A5P9Q9Q1"/>
<gene>
    <name evidence="1" type="ORF">KDY119_01666</name>
</gene>
<accession>A0A5P9Q9Q1</accession>
<protein>
    <recommendedName>
        <fullName evidence="3">DUF1684 domain-containing protein</fullName>
    </recommendedName>
</protein>
<dbReference type="Proteomes" id="UP000326702">
    <property type="component" value="Chromosome"/>
</dbReference>
<dbReference type="Gene3D" id="6.10.250.1680">
    <property type="match status" value="1"/>
</dbReference>
<dbReference type="PANTHER" id="PTHR41913">
    <property type="entry name" value="DUF1684 DOMAIN-CONTAINING PROTEIN"/>
    <property type="match status" value="1"/>
</dbReference>
<organism evidence="1 2">
    <name type="scientific">Luteimicrobium xylanilyticum</name>
    <dbReference type="NCBI Taxonomy" id="1133546"/>
    <lineage>
        <taxon>Bacteria</taxon>
        <taxon>Bacillati</taxon>
        <taxon>Actinomycetota</taxon>
        <taxon>Actinomycetes</taxon>
        <taxon>Micrococcales</taxon>
        <taxon>Luteimicrobium</taxon>
    </lineage>
</organism>
<evidence type="ECO:0008006" key="3">
    <source>
        <dbReference type="Google" id="ProtNLM"/>
    </source>
</evidence>
<sequence length="201" mass="21790">MTGYLELTDWRRRVAELYARVRTRAADDPAAAHADWREGRDRLFAEHPQSPLPPGDPLRTSGLPYWVYDPALRFELQVVPVEPASLTLGTGDDGTTTLERVGRVEVPGVGSLDVWWLAQYGGGLFLPLRDGTAGSGSYGGGRYLLDTAKGADLGGGAHGTLVVDLNFAYHPSCRYDPRWVCPLAPAGNRTTTPVEAGERLT</sequence>
<dbReference type="PANTHER" id="PTHR41913:SF1">
    <property type="entry name" value="DUF1684 DOMAIN-CONTAINING PROTEIN"/>
    <property type="match status" value="1"/>
</dbReference>
<dbReference type="InterPro" id="IPR012467">
    <property type="entry name" value="DUF1684"/>
</dbReference>
<name>A0A5P9Q9Q1_9MICO</name>
<evidence type="ECO:0000313" key="2">
    <source>
        <dbReference type="Proteomes" id="UP000326702"/>
    </source>
</evidence>
<dbReference type="EMBL" id="CP045529">
    <property type="protein sequence ID" value="QFU98157.1"/>
    <property type="molecule type" value="Genomic_DNA"/>
</dbReference>
<keyword evidence="2" id="KW-1185">Reference proteome</keyword>
<dbReference type="Pfam" id="PF07920">
    <property type="entry name" value="DUF1684"/>
    <property type="match status" value="1"/>
</dbReference>